<comment type="caution">
    <text evidence="1">The sequence shown here is derived from an EMBL/GenBank/DDBJ whole genome shotgun (WGS) entry which is preliminary data.</text>
</comment>
<dbReference type="EMBL" id="VTPS01000001">
    <property type="protein sequence ID" value="TZE83532.1"/>
    <property type="molecule type" value="Genomic_DNA"/>
</dbReference>
<keyword evidence="2" id="KW-1185">Reference proteome</keyword>
<organism evidence="1 2">
    <name type="scientific">Calorimonas adulescens</name>
    <dbReference type="NCBI Taxonomy" id="2606906"/>
    <lineage>
        <taxon>Bacteria</taxon>
        <taxon>Bacillati</taxon>
        <taxon>Bacillota</taxon>
        <taxon>Clostridia</taxon>
        <taxon>Thermoanaerobacterales</taxon>
        <taxon>Thermoanaerobacteraceae</taxon>
        <taxon>Calorimonas</taxon>
    </lineage>
</organism>
<dbReference type="RefSeq" id="WP_149544150.1">
    <property type="nucleotide sequence ID" value="NZ_VTPS01000001.1"/>
</dbReference>
<evidence type="ECO:0000313" key="1">
    <source>
        <dbReference type="EMBL" id="TZE83532.1"/>
    </source>
</evidence>
<gene>
    <name evidence="1" type="ORF">FWJ32_01225</name>
</gene>
<accession>A0A5D8QG81</accession>
<evidence type="ECO:0000313" key="2">
    <source>
        <dbReference type="Proteomes" id="UP000322976"/>
    </source>
</evidence>
<proteinExistence type="predicted"/>
<name>A0A5D8QG81_9THEO</name>
<reference evidence="1 2" key="1">
    <citation type="submission" date="2019-08" db="EMBL/GenBank/DDBJ databases">
        <title>Calorimonas adulescens gen. nov., sp. nov., an anaerobic thermophilic bacterium from Sakhalin hot spring.</title>
        <authorList>
            <person name="Khomyakova M.A."/>
            <person name="Merkel A.Y."/>
            <person name="Novikov A."/>
            <person name="Bonch-Osmolovskaya E.A."/>
            <person name="Slobodkin A.I."/>
        </authorList>
    </citation>
    <scope>NUCLEOTIDE SEQUENCE [LARGE SCALE GENOMIC DNA]</scope>
    <source>
        <strain evidence="1 2">A05MB</strain>
    </source>
</reference>
<sequence length="293" mass="31768">MNNFDRQYRFSAGVPGRPGFEVGSTDFPHKTALHISFSIEKSDLESANTGKITLWNLSPAQLATLNLKDCEVVLKAGYGTIMPLAFVGNITNVVTTQDGPDTMTEIEAVDSRVALRDTYISVSYAGVINSKKIIEDTAGQMGVPVVFSPKAKFVDLQNGFSYVGAAKGALKKACASSGLAWSLQNGVLQVKMPNEPISTRAFLLSAETGLIGIPKRITKASQTPNEGNRNNTMQTAQTGWEVRYFMNAAINVNDYVRLESKIATGNFRVSKLTIDGDNIEGEWTCTAELLEVK</sequence>
<dbReference type="InterPro" id="IPR054496">
    <property type="entry name" value="E217_GP41"/>
</dbReference>
<dbReference type="Proteomes" id="UP000322976">
    <property type="component" value="Unassembled WGS sequence"/>
</dbReference>
<dbReference type="Pfam" id="PF22759">
    <property type="entry name" value="E217_GP41"/>
    <property type="match status" value="1"/>
</dbReference>
<dbReference type="NCBIfam" id="NF047561">
    <property type="entry name" value="orf58_phage_fam"/>
    <property type="match status" value="1"/>
</dbReference>
<dbReference type="AlphaFoldDB" id="A0A5D8QG81"/>
<protein>
    <submittedName>
        <fullName evidence="1">Uncharacterized protein</fullName>
    </submittedName>
</protein>